<organism evidence="2 3">
    <name type="scientific">Atopostipes suicloacalis DSM 15692</name>
    <dbReference type="NCBI Taxonomy" id="1121025"/>
    <lineage>
        <taxon>Bacteria</taxon>
        <taxon>Bacillati</taxon>
        <taxon>Bacillota</taxon>
        <taxon>Bacilli</taxon>
        <taxon>Lactobacillales</taxon>
        <taxon>Carnobacteriaceae</taxon>
        <taxon>Atopostipes</taxon>
    </lineage>
</organism>
<accession>A0A1M4YKJ8</accession>
<dbReference type="AlphaFoldDB" id="A0A1M4YKJ8"/>
<keyword evidence="1" id="KW-1133">Transmembrane helix</keyword>
<reference evidence="3" key="1">
    <citation type="submission" date="2016-11" db="EMBL/GenBank/DDBJ databases">
        <authorList>
            <person name="Varghese N."/>
            <person name="Submissions S."/>
        </authorList>
    </citation>
    <scope>NUCLEOTIDE SEQUENCE [LARGE SCALE GENOMIC DNA]</scope>
    <source>
        <strain evidence="3">DSM 15692</strain>
    </source>
</reference>
<dbReference type="EMBL" id="FQUF01000029">
    <property type="protein sequence ID" value="SHF06188.1"/>
    <property type="molecule type" value="Genomic_DNA"/>
</dbReference>
<name>A0A1M4YKJ8_9LACT</name>
<gene>
    <name evidence="2" type="ORF">SAMN02745249_01721</name>
</gene>
<proteinExistence type="predicted"/>
<feature type="transmembrane region" description="Helical" evidence="1">
    <location>
        <begin position="45"/>
        <end position="63"/>
    </location>
</feature>
<sequence>MSKKQVEEKTKNVSRRYNRIFILRYYTVGLFFINLYWFLMSILSQHWGAIIPFSLLMFSGVAYSEQLRFATSKQDKFLLSRNKVYFSVQLVTMIFLFLSLFHQGVFNWFFPFFVFNSRLRLILGGSYVLGILLCLLCVKRIKNVSMNKDKYYLKYEK</sequence>
<protein>
    <recommendedName>
        <fullName evidence="4">PTS cellobiose transporter subunit IIA</fullName>
    </recommendedName>
</protein>
<keyword evidence="3" id="KW-1185">Reference proteome</keyword>
<keyword evidence="1" id="KW-0812">Transmembrane</keyword>
<keyword evidence="1" id="KW-0472">Membrane</keyword>
<feature type="transmembrane region" description="Helical" evidence="1">
    <location>
        <begin position="121"/>
        <end position="138"/>
    </location>
</feature>
<feature type="transmembrane region" description="Helical" evidence="1">
    <location>
        <begin position="21"/>
        <end position="39"/>
    </location>
</feature>
<dbReference type="Proteomes" id="UP000184128">
    <property type="component" value="Unassembled WGS sequence"/>
</dbReference>
<feature type="transmembrane region" description="Helical" evidence="1">
    <location>
        <begin position="84"/>
        <end position="101"/>
    </location>
</feature>
<dbReference type="STRING" id="1121025.SAMN02745249_01721"/>
<evidence type="ECO:0000313" key="3">
    <source>
        <dbReference type="Proteomes" id="UP000184128"/>
    </source>
</evidence>
<evidence type="ECO:0000256" key="1">
    <source>
        <dbReference type="SAM" id="Phobius"/>
    </source>
</evidence>
<evidence type="ECO:0000313" key="2">
    <source>
        <dbReference type="EMBL" id="SHF06188.1"/>
    </source>
</evidence>
<evidence type="ECO:0008006" key="4">
    <source>
        <dbReference type="Google" id="ProtNLM"/>
    </source>
</evidence>